<gene>
    <name evidence="3" type="ORF">ACFQBM_07415</name>
</gene>
<keyword evidence="2" id="KW-0732">Signal</keyword>
<accession>A0ABW1YNV0</accession>
<evidence type="ECO:0000256" key="1">
    <source>
        <dbReference type="SAM" id="MobiDB-lite"/>
    </source>
</evidence>
<evidence type="ECO:0000313" key="4">
    <source>
        <dbReference type="Proteomes" id="UP001596425"/>
    </source>
</evidence>
<feature type="chain" id="PRO_5047422201" description="Pentapeptide MXKDX repeat protein" evidence="2">
    <location>
        <begin position="22"/>
        <end position="83"/>
    </location>
</feature>
<dbReference type="EMBL" id="JBHSVR010000001">
    <property type="protein sequence ID" value="MFC6633100.1"/>
    <property type="molecule type" value="Genomic_DNA"/>
</dbReference>
<evidence type="ECO:0008006" key="5">
    <source>
        <dbReference type="Google" id="ProtNLM"/>
    </source>
</evidence>
<name>A0ABW1YNV0_9GAMM</name>
<evidence type="ECO:0000256" key="2">
    <source>
        <dbReference type="SAM" id="SignalP"/>
    </source>
</evidence>
<organism evidence="3 4">
    <name type="scientific">Microbulbifer taiwanensis</name>
    <dbReference type="NCBI Taxonomy" id="986746"/>
    <lineage>
        <taxon>Bacteria</taxon>
        <taxon>Pseudomonadati</taxon>
        <taxon>Pseudomonadota</taxon>
        <taxon>Gammaproteobacteria</taxon>
        <taxon>Cellvibrionales</taxon>
        <taxon>Microbulbiferaceae</taxon>
        <taxon>Microbulbifer</taxon>
    </lineage>
</organism>
<keyword evidence="4" id="KW-1185">Reference proteome</keyword>
<dbReference type="RefSeq" id="WP_193189407.1">
    <property type="nucleotide sequence ID" value="NZ_JACZFR010000006.1"/>
</dbReference>
<feature type="region of interest" description="Disordered" evidence="1">
    <location>
        <begin position="63"/>
        <end position="83"/>
    </location>
</feature>
<reference evidence="4" key="1">
    <citation type="journal article" date="2019" name="Int. J. Syst. Evol. Microbiol.">
        <title>The Global Catalogue of Microorganisms (GCM) 10K type strain sequencing project: providing services to taxonomists for standard genome sequencing and annotation.</title>
        <authorList>
            <consortium name="The Broad Institute Genomics Platform"/>
            <consortium name="The Broad Institute Genome Sequencing Center for Infectious Disease"/>
            <person name="Wu L."/>
            <person name="Ma J."/>
        </authorList>
    </citation>
    <scope>NUCLEOTIDE SEQUENCE [LARGE SCALE GENOMIC DNA]</scope>
    <source>
        <strain evidence="4">CGMCC 1.13718</strain>
    </source>
</reference>
<sequence length="83" mass="9181">MKSLTAPILLAALFTATATQAHDPSLHKNKGEKPKCEAMENMDHSKMDPNDPVMQAMMKKCMDQLHEESDSAGHHGDSHQPEK</sequence>
<proteinExistence type="predicted"/>
<dbReference type="Proteomes" id="UP001596425">
    <property type="component" value="Unassembled WGS sequence"/>
</dbReference>
<evidence type="ECO:0000313" key="3">
    <source>
        <dbReference type="EMBL" id="MFC6633100.1"/>
    </source>
</evidence>
<protein>
    <recommendedName>
        <fullName evidence="5">Pentapeptide MXKDX repeat protein</fullName>
    </recommendedName>
</protein>
<comment type="caution">
    <text evidence="3">The sequence shown here is derived from an EMBL/GenBank/DDBJ whole genome shotgun (WGS) entry which is preliminary data.</text>
</comment>
<feature type="signal peptide" evidence="2">
    <location>
        <begin position="1"/>
        <end position="21"/>
    </location>
</feature>